<feature type="domain" description="C2H2-type" evidence="7">
    <location>
        <begin position="472"/>
        <end position="501"/>
    </location>
</feature>
<dbReference type="PANTHER" id="PTHR19818:SF139">
    <property type="entry name" value="PAIR-RULE PROTEIN ODD-PAIRED"/>
    <property type="match status" value="1"/>
</dbReference>
<organism evidence="8 9">
    <name type="scientific">Ophiobolus disseminans</name>
    <dbReference type="NCBI Taxonomy" id="1469910"/>
    <lineage>
        <taxon>Eukaryota</taxon>
        <taxon>Fungi</taxon>
        <taxon>Dikarya</taxon>
        <taxon>Ascomycota</taxon>
        <taxon>Pezizomycotina</taxon>
        <taxon>Dothideomycetes</taxon>
        <taxon>Pleosporomycetidae</taxon>
        <taxon>Pleosporales</taxon>
        <taxon>Pleosporineae</taxon>
        <taxon>Phaeosphaeriaceae</taxon>
        <taxon>Ophiobolus</taxon>
    </lineage>
</organism>
<accession>A0A6A6ZYH7</accession>
<dbReference type="PROSITE" id="PS50157">
    <property type="entry name" value="ZINC_FINGER_C2H2_2"/>
    <property type="match status" value="4"/>
</dbReference>
<sequence length="543" mass="60850">MSYMPDAAEGDADPAHANDVPGAWRPCFSETDVGFHRQMRTPPPPDHTFSPVTLTSQTAAGYVFERLSYQPWAVECSRFAENDPASQSFEINDSTVYYGGSISLRNLEYEHAATGEAISAESGHDPISPAFEDEGYLPTGGSISLRSIGNEDAETEEGTNAKSADVSSVPVRSDPDVLGCGYCSLEFNGKYRRGNMQRHMRLKHTGNTAKTYPCEVHTCDMTFTRRDARLKHHRKRHPEIPHTPFVPRSHIQGENFSKRFHGDVIIRDRDGDDSIAPSTASSNSTFAHEVWDNDAYNQTVSNPTDRPIEPPHSSLAPATDHSARAPGPVTPSRSFEHVEVARADQYTCPSCRRSFERKADCLRHEQMHRVRKSPCAVPSCSTSFYRKDKWRDHFRREHSHLLCATGCCSDVVDNADQFVDHIWDAHMHASAAAPLLFSEMPDTTDDAISSSMHHPIVRTDDESISNPQSGRCICSTCGKSFPYGKDLRRHEIVHAKQGEKPLFLCTHCPRSFSRKDNLQRHMRREHASAAIRDYVGQVGQERR</sequence>
<evidence type="ECO:0000256" key="1">
    <source>
        <dbReference type="ARBA" id="ARBA00022723"/>
    </source>
</evidence>
<evidence type="ECO:0000256" key="2">
    <source>
        <dbReference type="ARBA" id="ARBA00022737"/>
    </source>
</evidence>
<reference evidence="8" key="1">
    <citation type="journal article" date="2020" name="Stud. Mycol.">
        <title>101 Dothideomycetes genomes: a test case for predicting lifestyles and emergence of pathogens.</title>
        <authorList>
            <person name="Haridas S."/>
            <person name="Albert R."/>
            <person name="Binder M."/>
            <person name="Bloem J."/>
            <person name="Labutti K."/>
            <person name="Salamov A."/>
            <person name="Andreopoulos B."/>
            <person name="Baker S."/>
            <person name="Barry K."/>
            <person name="Bills G."/>
            <person name="Bluhm B."/>
            <person name="Cannon C."/>
            <person name="Castanera R."/>
            <person name="Culley D."/>
            <person name="Daum C."/>
            <person name="Ezra D."/>
            <person name="Gonzalez J."/>
            <person name="Henrissat B."/>
            <person name="Kuo A."/>
            <person name="Liang C."/>
            <person name="Lipzen A."/>
            <person name="Lutzoni F."/>
            <person name="Magnuson J."/>
            <person name="Mondo S."/>
            <person name="Nolan M."/>
            <person name="Ohm R."/>
            <person name="Pangilinan J."/>
            <person name="Park H.-J."/>
            <person name="Ramirez L."/>
            <person name="Alfaro M."/>
            <person name="Sun H."/>
            <person name="Tritt A."/>
            <person name="Yoshinaga Y."/>
            <person name="Zwiers L.-H."/>
            <person name="Turgeon B."/>
            <person name="Goodwin S."/>
            <person name="Spatafora J."/>
            <person name="Crous P."/>
            <person name="Grigoriev I."/>
        </authorList>
    </citation>
    <scope>NUCLEOTIDE SEQUENCE</scope>
    <source>
        <strain evidence="8">CBS 113818</strain>
    </source>
</reference>
<dbReference type="AlphaFoldDB" id="A0A6A6ZYH7"/>
<dbReference type="SMART" id="SM00355">
    <property type="entry name" value="ZnF_C2H2"/>
    <property type="match status" value="6"/>
</dbReference>
<dbReference type="Proteomes" id="UP000799424">
    <property type="component" value="Unassembled WGS sequence"/>
</dbReference>
<dbReference type="GO" id="GO:0005634">
    <property type="term" value="C:nucleus"/>
    <property type="evidence" value="ECO:0007669"/>
    <property type="project" value="UniProtKB-ARBA"/>
</dbReference>
<keyword evidence="3 5" id="KW-0863">Zinc-finger</keyword>
<evidence type="ECO:0000256" key="4">
    <source>
        <dbReference type="ARBA" id="ARBA00022833"/>
    </source>
</evidence>
<keyword evidence="4" id="KW-0862">Zinc</keyword>
<dbReference type="PANTHER" id="PTHR19818">
    <property type="entry name" value="ZINC FINGER PROTEIN ZIC AND GLI"/>
    <property type="match status" value="1"/>
</dbReference>
<evidence type="ECO:0000256" key="6">
    <source>
        <dbReference type="SAM" id="MobiDB-lite"/>
    </source>
</evidence>
<evidence type="ECO:0000259" key="7">
    <source>
        <dbReference type="PROSITE" id="PS50157"/>
    </source>
</evidence>
<dbReference type="PROSITE" id="PS00028">
    <property type="entry name" value="ZINC_FINGER_C2H2_1"/>
    <property type="match status" value="5"/>
</dbReference>
<feature type="domain" description="C2H2-type" evidence="7">
    <location>
        <begin position="346"/>
        <end position="373"/>
    </location>
</feature>
<feature type="region of interest" description="Disordered" evidence="6">
    <location>
        <begin position="298"/>
        <end position="332"/>
    </location>
</feature>
<dbReference type="InterPro" id="IPR013087">
    <property type="entry name" value="Znf_C2H2_type"/>
</dbReference>
<gene>
    <name evidence="8" type="ORF">CC86DRAFT_406850</name>
</gene>
<dbReference type="GO" id="GO:0000978">
    <property type="term" value="F:RNA polymerase II cis-regulatory region sequence-specific DNA binding"/>
    <property type="evidence" value="ECO:0007669"/>
    <property type="project" value="TreeGrafter"/>
</dbReference>
<dbReference type="GO" id="GO:0000981">
    <property type="term" value="F:DNA-binding transcription factor activity, RNA polymerase II-specific"/>
    <property type="evidence" value="ECO:0007669"/>
    <property type="project" value="TreeGrafter"/>
</dbReference>
<proteinExistence type="predicted"/>
<dbReference type="EMBL" id="MU006227">
    <property type="protein sequence ID" value="KAF2825564.1"/>
    <property type="molecule type" value="Genomic_DNA"/>
</dbReference>
<feature type="domain" description="C2H2-type" evidence="7">
    <location>
        <begin position="503"/>
        <end position="531"/>
    </location>
</feature>
<name>A0A6A6ZYH7_9PLEO</name>
<dbReference type="Gene3D" id="3.30.160.60">
    <property type="entry name" value="Classic Zinc Finger"/>
    <property type="match status" value="4"/>
</dbReference>
<dbReference type="GO" id="GO:0045944">
    <property type="term" value="P:positive regulation of transcription by RNA polymerase II"/>
    <property type="evidence" value="ECO:0007669"/>
    <property type="project" value="UniProtKB-ARBA"/>
</dbReference>
<evidence type="ECO:0000313" key="9">
    <source>
        <dbReference type="Proteomes" id="UP000799424"/>
    </source>
</evidence>
<dbReference type="SUPFAM" id="SSF57667">
    <property type="entry name" value="beta-beta-alpha zinc fingers"/>
    <property type="match status" value="1"/>
</dbReference>
<evidence type="ECO:0000256" key="3">
    <source>
        <dbReference type="ARBA" id="ARBA00022771"/>
    </source>
</evidence>
<dbReference type="InterPro" id="IPR036236">
    <property type="entry name" value="Znf_C2H2_sf"/>
</dbReference>
<evidence type="ECO:0000256" key="5">
    <source>
        <dbReference type="PROSITE-ProRule" id="PRU00042"/>
    </source>
</evidence>
<feature type="domain" description="C2H2-type" evidence="7">
    <location>
        <begin position="212"/>
        <end position="247"/>
    </location>
</feature>
<dbReference type="InterPro" id="IPR050329">
    <property type="entry name" value="GLI_C2H2-zinc-finger"/>
</dbReference>
<protein>
    <recommendedName>
        <fullName evidence="7">C2H2-type domain-containing protein</fullName>
    </recommendedName>
</protein>
<dbReference type="GO" id="GO:0008270">
    <property type="term" value="F:zinc ion binding"/>
    <property type="evidence" value="ECO:0007669"/>
    <property type="project" value="UniProtKB-KW"/>
</dbReference>
<dbReference type="FunFam" id="3.30.160.60:FF:000100">
    <property type="entry name" value="Zinc finger 45-like"/>
    <property type="match status" value="1"/>
</dbReference>
<keyword evidence="2" id="KW-0677">Repeat</keyword>
<feature type="region of interest" description="Disordered" evidence="6">
    <location>
        <begin position="1"/>
        <end position="21"/>
    </location>
</feature>
<dbReference type="OrthoDB" id="3940153at2759"/>
<keyword evidence="9" id="KW-1185">Reference proteome</keyword>
<keyword evidence="1" id="KW-0479">Metal-binding</keyword>
<evidence type="ECO:0000313" key="8">
    <source>
        <dbReference type="EMBL" id="KAF2825564.1"/>
    </source>
</evidence>
<dbReference type="Pfam" id="PF00096">
    <property type="entry name" value="zf-C2H2"/>
    <property type="match status" value="2"/>
</dbReference>